<proteinExistence type="predicted"/>
<dbReference type="PANTHER" id="PTHR37489">
    <property type="entry name" value="DUF3500 DOMAIN-CONTAINING PROTEIN"/>
    <property type="match status" value="1"/>
</dbReference>
<dbReference type="Proteomes" id="UP001319200">
    <property type="component" value="Unassembled WGS sequence"/>
</dbReference>
<dbReference type="InterPro" id="IPR021889">
    <property type="entry name" value="DUF3500"/>
</dbReference>
<dbReference type="EMBL" id="JAHESF010000033">
    <property type="protein sequence ID" value="MBT1699984.1"/>
    <property type="molecule type" value="Genomic_DNA"/>
</dbReference>
<accession>A0AAP2GLC7</accession>
<evidence type="ECO:0000256" key="1">
    <source>
        <dbReference type="SAM" id="SignalP"/>
    </source>
</evidence>
<name>A0AAP2GLC7_9BACT</name>
<evidence type="ECO:0000313" key="2">
    <source>
        <dbReference type="EMBL" id="MBT1699984.1"/>
    </source>
</evidence>
<dbReference type="Pfam" id="PF12006">
    <property type="entry name" value="DUF3500"/>
    <property type="match status" value="1"/>
</dbReference>
<feature type="chain" id="PRO_5043017595" evidence="1">
    <location>
        <begin position="22"/>
        <end position="337"/>
    </location>
</feature>
<feature type="signal peptide" evidence="1">
    <location>
        <begin position="1"/>
        <end position="21"/>
    </location>
</feature>
<dbReference type="RefSeq" id="WP_254168273.1">
    <property type="nucleotide sequence ID" value="NZ_JAHESF010000033.1"/>
</dbReference>
<reference evidence="2 3" key="1">
    <citation type="submission" date="2021-05" db="EMBL/GenBank/DDBJ databases">
        <title>A Polyphasic approach of four new species of the genus Ohtaekwangia: Ohtaekwangia histidinii sp. nov., Ohtaekwangia cretensis sp. nov., Ohtaekwangia indiensis sp. nov., Ohtaekwangia reichenbachii sp. nov. from diverse environment.</title>
        <authorList>
            <person name="Octaviana S."/>
        </authorList>
    </citation>
    <scope>NUCLEOTIDE SEQUENCE [LARGE SCALE GENOMIC DNA]</scope>
    <source>
        <strain evidence="2 3">PWU4</strain>
    </source>
</reference>
<gene>
    <name evidence="2" type="ORF">KK083_24065</name>
</gene>
<dbReference type="AlphaFoldDB" id="A0AAP2GLC7"/>
<keyword evidence="3" id="KW-1185">Reference proteome</keyword>
<evidence type="ECO:0000313" key="3">
    <source>
        <dbReference type="Proteomes" id="UP001319200"/>
    </source>
</evidence>
<comment type="caution">
    <text evidence="2">The sequence shown here is derived from an EMBL/GenBank/DDBJ whole genome shotgun (WGS) entry which is preliminary data.</text>
</comment>
<keyword evidence="1" id="KW-0732">Signal</keyword>
<dbReference type="PANTHER" id="PTHR37489:SF1">
    <property type="entry name" value="DUF3500 DOMAIN-CONTAINING PROTEIN"/>
    <property type="match status" value="1"/>
</dbReference>
<sequence>MKLTWSFIVLLTLLASANAQTPDHMVQATKFLATLDETLKAKVMYPYNDSERVNWWFVPRSRNGLSFHDMNATQRTAAMSLLKASLSDQGYQKASGILALEAILRDVEGRSANDTYRDPQNYYFTFFGEPSADQPWGWRIEGHHLALNFTSLKGVVEASTPSFMGANPAVVPRGPERGKQVLKQETDLGFILVNSLSKDQLKTARFSDTAPAEIISGNDRNASMLDPKGISYRELNDDQKKILMQLLDLYVKNYQLGFSSKLMARIRKAGIENLSFAWAGSMQPGAGHYYRIQGPMLLIEYDNTQNNANHVHTVVRDLANDFAEDILKEHYEKEHNK</sequence>
<organism evidence="2 3">
    <name type="scientific">Chryseosolibacter histidini</name>
    <dbReference type="NCBI Taxonomy" id="2782349"/>
    <lineage>
        <taxon>Bacteria</taxon>
        <taxon>Pseudomonadati</taxon>
        <taxon>Bacteroidota</taxon>
        <taxon>Cytophagia</taxon>
        <taxon>Cytophagales</taxon>
        <taxon>Chryseotaleaceae</taxon>
        <taxon>Chryseosolibacter</taxon>
    </lineage>
</organism>
<protein>
    <submittedName>
        <fullName evidence="2">DUF3500 domain-containing protein</fullName>
    </submittedName>
</protein>